<keyword evidence="5" id="KW-0029">Amino-acid transport</keyword>
<dbReference type="EMBL" id="JACBZP010000001">
    <property type="protein sequence ID" value="NYI68796.1"/>
    <property type="molecule type" value="Genomic_DNA"/>
</dbReference>
<evidence type="ECO:0000256" key="5">
    <source>
        <dbReference type="ARBA" id="ARBA00022970"/>
    </source>
</evidence>
<gene>
    <name evidence="10" type="ORF">BJY26_003102</name>
</gene>
<keyword evidence="11" id="KW-1185">Reference proteome</keyword>
<evidence type="ECO:0000256" key="7">
    <source>
        <dbReference type="ARBA" id="ARBA00023136"/>
    </source>
</evidence>
<evidence type="ECO:0000256" key="4">
    <source>
        <dbReference type="ARBA" id="ARBA00022692"/>
    </source>
</evidence>
<feature type="transmembrane region" description="Helical" evidence="8">
    <location>
        <begin position="157"/>
        <end position="181"/>
    </location>
</feature>
<comment type="subcellular location">
    <subcellularLocation>
        <location evidence="1">Membrane</location>
        <topology evidence="1">Multi-pass membrane protein</topology>
    </subcellularLocation>
</comment>
<dbReference type="GO" id="GO:0006865">
    <property type="term" value="P:amino acid transport"/>
    <property type="evidence" value="ECO:0007669"/>
    <property type="project" value="UniProtKB-KW"/>
</dbReference>
<dbReference type="PANTHER" id="PTHR43495:SF5">
    <property type="entry name" value="GAMMA-AMINOBUTYRIC ACID PERMEASE"/>
    <property type="match status" value="1"/>
</dbReference>
<comment type="similarity">
    <text evidence="2">Belongs to the amino acid-polyamine-organocation (APC) superfamily. Amino acid transporter (AAT) (TC 2.A.3.1) family.</text>
</comment>
<name>A0A7Z0IIV9_9MICO</name>
<feature type="transmembrane region" description="Helical" evidence="8">
    <location>
        <begin position="201"/>
        <end position="222"/>
    </location>
</feature>
<dbReference type="Pfam" id="PF00324">
    <property type="entry name" value="AA_permease"/>
    <property type="match status" value="1"/>
</dbReference>
<dbReference type="PANTHER" id="PTHR43495">
    <property type="entry name" value="GABA PERMEASE"/>
    <property type="match status" value="1"/>
</dbReference>
<evidence type="ECO:0000256" key="1">
    <source>
        <dbReference type="ARBA" id="ARBA00004141"/>
    </source>
</evidence>
<accession>A0A7Z0IIV9</accession>
<feature type="transmembrane region" description="Helical" evidence="8">
    <location>
        <begin position="88"/>
        <end position="114"/>
    </location>
</feature>
<keyword evidence="7 8" id="KW-0472">Membrane</keyword>
<evidence type="ECO:0000259" key="9">
    <source>
        <dbReference type="Pfam" id="PF00324"/>
    </source>
</evidence>
<dbReference type="InterPro" id="IPR004840">
    <property type="entry name" value="Amino_acid_permease_CS"/>
</dbReference>
<evidence type="ECO:0000313" key="10">
    <source>
        <dbReference type="EMBL" id="NYI68796.1"/>
    </source>
</evidence>
<feature type="transmembrane region" description="Helical" evidence="8">
    <location>
        <begin position="432"/>
        <end position="450"/>
    </location>
</feature>
<feature type="transmembrane region" description="Helical" evidence="8">
    <location>
        <begin position="282"/>
        <end position="302"/>
    </location>
</feature>
<feature type="transmembrane region" description="Helical" evidence="8">
    <location>
        <begin position="126"/>
        <end position="145"/>
    </location>
</feature>
<dbReference type="PIRSF" id="PIRSF006060">
    <property type="entry name" value="AA_transporter"/>
    <property type="match status" value="1"/>
</dbReference>
<feature type="transmembrane region" description="Helical" evidence="8">
    <location>
        <begin position="336"/>
        <end position="356"/>
    </location>
</feature>
<comment type="caution">
    <text evidence="10">The sequence shown here is derived from an EMBL/GenBank/DDBJ whole genome shotgun (WGS) entry which is preliminary data.</text>
</comment>
<evidence type="ECO:0000256" key="3">
    <source>
        <dbReference type="ARBA" id="ARBA00022448"/>
    </source>
</evidence>
<evidence type="ECO:0000256" key="6">
    <source>
        <dbReference type="ARBA" id="ARBA00022989"/>
    </source>
</evidence>
<feature type="domain" description="Amino acid permease/ SLC12A" evidence="9">
    <location>
        <begin position="21"/>
        <end position="449"/>
    </location>
</feature>
<reference evidence="10 11" key="1">
    <citation type="submission" date="2020-07" db="EMBL/GenBank/DDBJ databases">
        <title>Sequencing the genomes of 1000 actinobacteria strains.</title>
        <authorList>
            <person name="Klenk H.-P."/>
        </authorList>
    </citation>
    <scope>NUCLEOTIDE SEQUENCE [LARGE SCALE GENOMIC DNA]</scope>
    <source>
        <strain evidence="10 11">DSM 26341</strain>
    </source>
</reference>
<dbReference type="InterPro" id="IPR004841">
    <property type="entry name" value="AA-permease/SLC12A_dom"/>
</dbReference>
<feature type="transmembrane region" description="Helical" evidence="8">
    <location>
        <begin position="21"/>
        <end position="42"/>
    </location>
</feature>
<dbReference type="FunFam" id="1.20.1740.10:FF:000001">
    <property type="entry name" value="Amino acid permease"/>
    <property type="match status" value="1"/>
</dbReference>
<sequence>MAHTSAGRGKGLRGALSNRQMGMIALGGVIGAGLFVGSGSAIAQAGPAVLIAYGAVGVVVICVMQMLAEMSVAEPNTGSFSAYAHRHLGPWAGLSVGWLYAYQWCVTIGFEAVAGSAIVHALLPPIPTWLAALVLMFALIGVNFARVESFGTFEYWFAMIKVGAIFAFLFIGLAAIIGIFPGSAAPGLDNLTHQGGFVPNGWGSVLAAALVVFFSFFGTEVVTIAAGEAKDPARSIRRGMRTVLWRILLFYVGSMIVVVTLMPWDSTEITESPYVAVLHSLHIPFGGLVMNLIVLTAVFSCLNSGIYTSSRMLFSLAERGEAPQVLARTAKNGVPLAAVVTASSIGLFTIVANYFFPTTSVFQFLLASSGAVAVLVYLCIIVTHFRFRRTLSRERRNSLTVKMWLFPYLDVAVLAATLAVIVGMAFTDSSRNELILTLCVAAVIIAAGVVRQRRLSKAKNKDKANAEEVV</sequence>
<protein>
    <submittedName>
        <fullName evidence="10">Gamma-aminobutyrate permease</fullName>
    </submittedName>
</protein>
<dbReference type="GO" id="GO:0055085">
    <property type="term" value="P:transmembrane transport"/>
    <property type="evidence" value="ECO:0007669"/>
    <property type="project" value="InterPro"/>
</dbReference>
<keyword evidence="3" id="KW-0813">Transport</keyword>
<evidence type="ECO:0000256" key="8">
    <source>
        <dbReference type="SAM" id="Phobius"/>
    </source>
</evidence>
<dbReference type="AlphaFoldDB" id="A0A7Z0IIV9"/>
<feature type="transmembrane region" description="Helical" evidence="8">
    <location>
        <begin position="243"/>
        <end position="262"/>
    </location>
</feature>
<dbReference type="Gene3D" id="1.20.1740.10">
    <property type="entry name" value="Amino acid/polyamine transporter I"/>
    <property type="match status" value="1"/>
</dbReference>
<dbReference type="Proteomes" id="UP000539111">
    <property type="component" value="Unassembled WGS sequence"/>
</dbReference>
<organism evidence="10 11">
    <name type="scientific">Spelaeicoccus albus</name>
    <dbReference type="NCBI Taxonomy" id="1280376"/>
    <lineage>
        <taxon>Bacteria</taxon>
        <taxon>Bacillati</taxon>
        <taxon>Actinomycetota</taxon>
        <taxon>Actinomycetes</taxon>
        <taxon>Micrococcales</taxon>
        <taxon>Brevibacteriaceae</taxon>
        <taxon>Spelaeicoccus</taxon>
    </lineage>
</organism>
<keyword evidence="4 8" id="KW-0812">Transmembrane</keyword>
<feature type="transmembrane region" description="Helical" evidence="8">
    <location>
        <begin position="48"/>
        <end position="68"/>
    </location>
</feature>
<dbReference type="GO" id="GO:0016020">
    <property type="term" value="C:membrane"/>
    <property type="evidence" value="ECO:0007669"/>
    <property type="project" value="UniProtKB-SubCell"/>
</dbReference>
<keyword evidence="6 8" id="KW-1133">Transmembrane helix</keyword>
<evidence type="ECO:0000313" key="11">
    <source>
        <dbReference type="Proteomes" id="UP000539111"/>
    </source>
</evidence>
<feature type="transmembrane region" description="Helical" evidence="8">
    <location>
        <begin position="405"/>
        <end position="426"/>
    </location>
</feature>
<dbReference type="PROSITE" id="PS00218">
    <property type="entry name" value="AMINO_ACID_PERMEASE_1"/>
    <property type="match status" value="1"/>
</dbReference>
<evidence type="ECO:0000256" key="2">
    <source>
        <dbReference type="ARBA" id="ARBA00008583"/>
    </source>
</evidence>
<feature type="transmembrane region" description="Helical" evidence="8">
    <location>
        <begin position="362"/>
        <end position="385"/>
    </location>
</feature>
<proteinExistence type="inferred from homology"/>